<dbReference type="Proteomes" id="UP000274117">
    <property type="component" value="Unassembled WGS sequence"/>
</dbReference>
<comment type="caution">
    <text evidence="1">The sequence shown here is derived from an EMBL/GenBank/DDBJ whole genome shotgun (WGS) entry which is preliminary data.</text>
</comment>
<gene>
    <name evidence="1" type="ORF">EI998_01715</name>
</gene>
<sequence length="142" mass="16257">MKKLLESNEVLIKHIKHEIFSAEEEAAENGRRTDFSLIPYVTDDYYELQLENDGSNIVVKVFDETEESDALVIIEMTYPAYDPSITSFSFSNMEKDIQHFLNALKVIFTHYCNGNWYVAISAIQALGFDNFLEGNKKSILSS</sequence>
<evidence type="ECO:0000313" key="1">
    <source>
        <dbReference type="EMBL" id="RRR55234.1"/>
    </source>
</evidence>
<proteinExistence type="predicted"/>
<reference evidence="1 2" key="1">
    <citation type="submission" date="2018-11" db="EMBL/GenBank/DDBJ databases">
        <authorList>
            <person name="Stevens M.J."/>
            <person name="Cernela N."/>
            <person name="Spoerry Serrano N."/>
            <person name="Schmitt S."/>
            <person name="Schrenzel J."/>
            <person name="Stephan R."/>
        </authorList>
    </citation>
    <scope>NUCLEOTIDE SEQUENCE [LARGE SCALE GENOMIC DNA]</scope>
    <source>
        <strain evidence="1 2">PP422</strain>
    </source>
</reference>
<dbReference type="AlphaFoldDB" id="A0A426TJ07"/>
<dbReference type="EMBL" id="RSDO01000002">
    <property type="protein sequence ID" value="RRR55234.1"/>
    <property type="molecule type" value="Genomic_DNA"/>
</dbReference>
<organism evidence="1 2">
    <name type="scientific">Streptococcus suis</name>
    <dbReference type="NCBI Taxonomy" id="1307"/>
    <lineage>
        <taxon>Bacteria</taxon>
        <taxon>Bacillati</taxon>
        <taxon>Bacillota</taxon>
        <taxon>Bacilli</taxon>
        <taxon>Lactobacillales</taxon>
        <taxon>Streptococcaceae</taxon>
        <taxon>Streptococcus</taxon>
    </lineage>
</organism>
<accession>A0A426TJ07</accession>
<dbReference type="OrthoDB" id="9803907at2"/>
<evidence type="ECO:0000313" key="2">
    <source>
        <dbReference type="Proteomes" id="UP000274117"/>
    </source>
</evidence>
<protein>
    <submittedName>
        <fullName evidence="1">Uncharacterized protein</fullName>
    </submittedName>
</protein>
<dbReference type="RefSeq" id="WP_044678218.1">
    <property type="nucleotide sequence ID" value="NZ_CEJP01000010.1"/>
</dbReference>
<name>A0A426TJ07_STRSU</name>
<reference evidence="1 2" key="2">
    <citation type="submission" date="2018-12" db="EMBL/GenBank/DDBJ databases">
        <title>Whole-genome sequences of fifteen clinical Streptococcus suis strains isolated from pigs between 2006 and 2018.</title>
        <authorList>
            <person name="Stevens M.J.A."/>
            <person name="Cernela N."/>
            <person name="Spoerry Serrano N."/>
            <person name="Schmitt S."/>
            <person name="Schrenzel J."/>
            <person name="Stephan R."/>
        </authorList>
    </citation>
    <scope>NUCLEOTIDE SEQUENCE [LARGE SCALE GENOMIC DNA]</scope>
    <source>
        <strain evidence="1 2">PP422</strain>
    </source>
</reference>